<evidence type="ECO:0000313" key="4">
    <source>
        <dbReference type="EMBL" id="OEJ72799.1"/>
    </source>
</evidence>
<comment type="caution">
    <text evidence="4">The sequence shown here is derived from an EMBL/GenBank/DDBJ whole genome shotgun (WGS) entry which is preliminary data.</text>
</comment>
<gene>
    <name evidence="4" type="ORF">BH720_22760</name>
</gene>
<dbReference type="STRING" id="1781255.BH720_22760"/>
<feature type="compositionally biased region" description="Basic and acidic residues" evidence="2">
    <location>
        <begin position="46"/>
        <end position="62"/>
    </location>
</feature>
<evidence type="ECO:0000256" key="1">
    <source>
        <dbReference type="ARBA" id="ARBA00009129"/>
    </source>
</evidence>
<dbReference type="InterPro" id="IPR036629">
    <property type="entry name" value="YjbJ_sf"/>
</dbReference>
<dbReference type="SMR" id="A0A1E5QDR5"/>
<sequence length="62" mass="6849">MSIENRAEATAKNIEGKLQEAVGEVTGNRRDQAEGKIKQAEAQALHTKENIKDSIKDEIDRA</sequence>
<evidence type="ECO:0000256" key="2">
    <source>
        <dbReference type="SAM" id="MobiDB-lite"/>
    </source>
</evidence>
<dbReference type="SUPFAM" id="SSF69047">
    <property type="entry name" value="Hypothetical protein YjbJ"/>
    <property type="match status" value="1"/>
</dbReference>
<dbReference type="Pfam" id="PF05532">
    <property type="entry name" value="CsbD"/>
    <property type="match status" value="1"/>
</dbReference>
<organism evidence="4">
    <name type="scientific">Desertifilum tharense IPPAS B-1220</name>
    <dbReference type="NCBI Taxonomy" id="1781255"/>
    <lineage>
        <taxon>Bacteria</taxon>
        <taxon>Bacillati</taxon>
        <taxon>Cyanobacteriota</taxon>
        <taxon>Cyanophyceae</taxon>
        <taxon>Desertifilales</taxon>
        <taxon>Desertifilaceae</taxon>
        <taxon>Desertifilum</taxon>
    </lineage>
</organism>
<feature type="region of interest" description="Disordered" evidence="2">
    <location>
        <begin position="41"/>
        <end position="62"/>
    </location>
</feature>
<dbReference type="Gene3D" id="1.10.1470.10">
    <property type="entry name" value="YjbJ"/>
    <property type="match status" value="1"/>
</dbReference>
<accession>A0A1E5QDR5</accession>
<comment type="similarity">
    <text evidence="1">Belongs to the UPF0337 (CsbD) family.</text>
</comment>
<evidence type="ECO:0000259" key="3">
    <source>
        <dbReference type="Pfam" id="PF05532"/>
    </source>
</evidence>
<proteinExistence type="inferred from homology"/>
<dbReference type="InterPro" id="IPR008462">
    <property type="entry name" value="CsbD"/>
</dbReference>
<protein>
    <submittedName>
        <fullName evidence="4">CsbD family protein</fullName>
    </submittedName>
</protein>
<dbReference type="RefSeq" id="WP_069969515.1">
    <property type="nucleotide sequence ID" value="NZ_CM124774.1"/>
</dbReference>
<name>A0A1E5QDR5_9CYAN</name>
<feature type="domain" description="CsbD-like" evidence="3">
    <location>
        <begin position="5"/>
        <end position="57"/>
    </location>
</feature>
<reference evidence="4" key="1">
    <citation type="submission" date="2016-09" db="EMBL/GenBank/DDBJ databases">
        <title>Draft genome of thermotolerant cyanobacterium Desertifilum sp. strain IPPAS B-1220.</title>
        <authorList>
            <person name="Sinetova M.A."/>
            <person name="Bolakhan K."/>
            <person name="Zayadan B.K."/>
            <person name="Mironov K.S."/>
            <person name="Ustinova V."/>
            <person name="Kupriyanova E.V."/>
            <person name="Sidorov R.A."/>
            <person name="Skrypnik A.N."/>
            <person name="Gogoleva N.E."/>
            <person name="Gogolev Y.V."/>
            <person name="Los D.A."/>
        </authorList>
    </citation>
    <scope>NUCLEOTIDE SEQUENCE [LARGE SCALE GENOMIC DNA]</scope>
    <source>
        <strain evidence="4">IPPAS B-1220</strain>
    </source>
</reference>
<dbReference type="EMBL" id="MJGC01000110">
    <property type="protein sequence ID" value="OEJ72799.1"/>
    <property type="molecule type" value="Genomic_DNA"/>
</dbReference>
<dbReference type="OrthoDB" id="465089at2"/>
<dbReference type="AlphaFoldDB" id="A0A1E5QDR5"/>